<evidence type="ECO:0000256" key="1">
    <source>
        <dbReference type="ARBA" id="ARBA00022801"/>
    </source>
</evidence>
<dbReference type="AlphaFoldDB" id="A0A271J004"/>
<dbReference type="InterPro" id="IPR017439">
    <property type="entry name" value="Amidohydrolase"/>
</dbReference>
<feature type="binding site" evidence="2">
    <location>
        <position position="369"/>
    </location>
    <ligand>
        <name>Mn(2+)</name>
        <dbReference type="ChEBI" id="CHEBI:29035"/>
        <label>2</label>
    </ligand>
</feature>
<feature type="binding site" evidence="2">
    <location>
        <position position="144"/>
    </location>
    <ligand>
        <name>Mn(2+)</name>
        <dbReference type="ChEBI" id="CHEBI:29035"/>
        <label>2</label>
    </ligand>
</feature>
<dbReference type="InterPro" id="IPR002933">
    <property type="entry name" value="Peptidase_M20"/>
</dbReference>
<evidence type="ECO:0000313" key="5">
    <source>
        <dbReference type="Proteomes" id="UP000216339"/>
    </source>
</evidence>
<dbReference type="EMBL" id="MQWD01000001">
    <property type="protein sequence ID" value="PAP76826.1"/>
    <property type="molecule type" value="Genomic_DNA"/>
</dbReference>
<feature type="binding site" evidence="2">
    <location>
        <position position="108"/>
    </location>
    <ligand>
        <name>Mn(2+)</name>
        <dbReference type="ChEBI" id="CHEBI:29035"/>
        <label>2</label>
    </ligand>
</feature>
<feature type="domain" description="Peptidase M20 dimerisation" evidence="3">
    <location>
        <begin position="194"/>
        <end position="288"/>
    </location>
</feature>
<sequence>MLADAPPAADPALSDAFRTDLVSLRRELHQHPELGFEEVETSRRVRAWLEARGLTPSAPLAGTGFVVDVVGTRPGPTVAYRTDMDALPILEATDAPYRSQTPGVMHACGHDAHMTVACGVAALAHARRDEFAGTVRVLFQPAEEINPSGAPAMIEAGAIDGVDAIYAVHMDPSQAVGRFGFRRGSLTAACAPFRVTVCSERSGHSARPHEAVDTVWVANQIATEMYQLPGRVTDARKASVLTICRFRGGDALNVIPSEVEFGGTIRCSDGETLGFLREKIRRVAGALGAVYKADVDVDFDVTLPAVVNTGAEVERARQAAADLFGPEAAVRIPLPSMGGEDFAYYLQEVPGCMVRVGTAAGPETRYPLHHARFDLDESALPLAARLMTEVCLRDLAARAEA</sequence>
<dbReference type="GO" id="GO:0016787">
    <property type="term" value="F:hydrolase activity"/>
    <property type="evidence" value="ECO:0007669"/>
    <property type="project" value="UniProtKB-KW"/>
</dbReference>
<comment type="caution">
    <text evidence="4">The sequence shown here is derived from an EMBL/GenBank/DDBJ whole genome shotgun (WGS) entry which is preliminary data.</text>
</comment>
<evidence type="ECO:0000313" key="4">
    <source>
        <dbReference type="EMBL" id="PAP76826.1"/>
    </source>
</evidence>
<dbReference type="RefSeq" id="WP_179299568.1">
    <property type="nucleotide sequence ID" value="NZ_MQWD01000001.1"/>
</dbReference>
<dbReference type="InterPro" id="IPR036264">
    <property type="entry name" value="Bact_exopeptidase_dim_dom"/>
</dbReference>
<dbReference type="GO" id="GO:0046872">
    <property type="term" value="F:metal ion binding"/>
    <property type="evidence" value="ECO:0007669"/>
    <property type="project" value="UniProtKB-KW"/>
</dbReference>
<dbReference type="Proteomes" id="UP000216339">
    <property type="component" value="Unassembled WGS sequence"/>
</dbReference>
<keyword evidence="2" id="KW-0479">Metal-binding</keyword>
<evidence type="ECO:0000259" key="3">
    <source>
        <dbReference type="Pfam" id="PF07687"/>
    </source>
</evidence>
<accession>A0A271J004</accession>
<dbReference type="Gene3D" id="3.30.70.360">
    <property type="match status" value="1"/>
</dbReference>
<dbReference type="PANTHER" id="PTHR11014">
    <property type="entry name" value="PEPTIDASE M20 FAMILY MEMBER"/>
    <property type="match status" value="1"/>
</dbReference>
<keyword evidence="2" id="KW-0464">Manganese</keyword>
<comment type="cofactor">
    <cofactor evidence="2">
        <name>Mn(2+)</name>
        <dbReference type="ChEBI" id="CHEBI:29035"/>
    </cofactor>
    <text evidence="2">The Mn(2+) ion enhances activity.</text>
</comment>
<organism evidence="4 5">
    <name type="scientific">Rubrivirga marina</name>
    <dbReference type="NCBI Taxonomy" id="1196024"/>
    <lineage>
        <taxon>Bacteria</taxon>
        <taxon>Pseudomonadati</taxon>
        <taxon>Rhodothermota</taxon>
        <taxon>Rhodothermia</taxon>
        <taxon>Rhodothermales</taxon>
        <taxon>Rubricoccaceae</taxon>
        <taxon>Rubrivirga</taxon>
    </lineage>
</organism>
<dbReference type="InterPro" id="IPR011650">
    <property type="entry name" value="Peptidase_M20_dimer"/>
</dbReference>
<keyword evidence="5" id="KW-1185">Reference proteome</keyword>
<dbReference type="PIRSF" id="PIRSF005962">
    <property type="entry name" value="Pept_M20D_amidohydro"/>
    <property type="match status" value="1"/>
</dbReference>
<evidence type="ECO:0000256" key="2">
    <source>
        <dbReference type="PIRSR" id="PIRSR005962-1"/>
    </source>
</evidence>
<protein>
    <recommendedName>
        <fullName evidence="3">Peptidase M20 dimerisation domain-containing protein</fullName>
    </recommendedName>
</protein>
<dbReference type="SUPFAM" id="SSF53187">
    <property type="entry name" value="Zn-dependent exopeptidases"/>
    <property type="match status" value="1"/>
</dbReference>
<dbReference type="Gene3D" id="3.40.630.10">
    <property type="entry name" value="Zn peptidases"/>
    <property type="match status" value="1"/>
</dbReference>
<feature type="binding site" evidence="2">
    <location>
        <position position="169"/>
    </location>
    <ligand>
        <name>Mn(2+)</name>
        <dbReference type="ChEBI" id="CHEBI:29035"/>
        <label>2</label>
    </ligand>
</feature>
<dbReference type="SUPFAM" id="SSF55031">
    <property type="entry name" value="Bacterial exopeptidase dimerisation domain"/>
    <property type="match status" value="1"/>
</dbReference>
<name>A0A271J004_9BACT</name>
<dbReference type="Pfam" id="PF07687">
    <property type="entry name" value="M20_dimer"/>
    <property type="match status" value="1"/>
</dbReference>
<reference evidence="4 5" key="1">
    <citation type="submission" date="2016-11" db="EMBL/GenBank/DDBJ databases">
        <title>Study of marine rhodopsin-containing bacteria.</title>
        <authorList>
            <person name="Yoshizawa S."/>
            <person name="Kumagai Y."/>
            <person name="Kogure K."/>
        </authorList>
    </citation>
    <scope>NUCLEOTIDE SEQUENCE [LARGE SCALE GENOMIC DNA]</scope>
    <source>
        <strain evidence="4 5">SAORIC-28</strain>
    </source>
</reference>
<feature type="binding site" evidence="2">
    <location>
        <position position="110"/>
    </location>
    <ligand>
        <name>Mn(2+)</name>
        <dbReference type="ChEBI" id="CHEBI:29035"/>
        <label>2</label>
    </ligand>
</feature>
<dbReference type="NCBIfam" id="TIGR01891">
    <property type="entry name" value="amidohydrolases"/>
    <property type="match status" value="1"/>
</dbReference>
<dbReference type="Pfam" id="PF01546">
    <property type="entry name" value="Peptidase_M20"/>
    <property type="match status" value="1"/>
</dbReference>
<proteinExistence type="predicted"/>
<gene>
    <name evidence="4" type="ORF">BSZ37_10475</name>
</gene>
<dbReference type="PANTHER" id="PTHR11014:SF63">
    <property type="entry name" value="METALLOPEPTIDASE, PUTATIVE (AFU_ORTHOLOGUE AFUA_6G09600)-RELATED"/>
    <property type="match status" value="1"/>
</dbReference>
<keyword evidence="1" id="KW-0378">Hydrolase</keyword>